<organism evidence="2 3">
    <name type="scientific">Nocardia otitidiscaviarum</name>
    <dbReference type="NCBI Taxonomy" id="1823"/>
    <lineage>
        <taxon>Bacteria</taxon>
        <taxon>Bacillati</taxon>
        <taxon>Actinomycetota</taxon>
        <taxon>Actinomycetes</taxon>
        <taxon>Mycobacteriales</taxon>
        <taxon>Nocardiaceae</taxon>
        <taxon>Nocardia</taxon>
    </lineage>
</organism>
<protein>
    <submittedName>
        <fullName evidence="2">Uncharacterized protein</fullName>
    </submittedName>
</protein>
<dbReference type="AlphaFoldDB" id="A0A378Y6J2"/>
<evidence type="ECO:0000313" key="3">
    <source>
        <dbReference type="Proteomes" id="UP000255467"/>
    </source>
</evidence>
<evidence type="ECO:0000256" key="1">
    <source>
        <dbReference type="SAM" id="MobiDB-lite"/>
    </source>
</evidence>
<reference evidence="2 3" key="1">
    <citation type="submission" date="2018-06" db="EMBL/GenBank/DDBJ databases">
        <authorList>
            <consortium name="Pathogen Informatics"/>
            <person name="Doyle S."/>
        </authorList>
    </citation>
    <scope>NUCLEOTIDE SEQUENCE [LARGE SCALE GENOMIC DNA]</scope>
    <source>
        <strain evidence="2 3">NCTC1934</strain>
    </source>
</reference>
<accession>A0A378Y6J2</accession>
<name>A0A378Y6J2_9NOCA</name>
<keyword evidence="3" id="KW-1185">Reference proteome</keyword>
<dbReference type="Proteomes" id="UP000255467">
    <property type="component" value="Unassembled WGS sequence"/>
</dbReference>
<proteinExistence type="predicted"/>
<dbReference type="EMBL" id="UGRY01000002">
    <property type="protein sequence ID" value="SUA72836.1"/>
    <property type="molecule type" value="Genomic_DNA"/>
</dbReference>
<gene>
    <name evidence="2" type="ORF">NCTC1934_00266</name>
</gene>
<feature type="region of interest" description="Disordered" evidence="1">
    <location>
        <begin position="38"/>
        <end position="57"/>
    </location>
</feature>
<evidence type="ECO:0000313" key="2">
    <source>
        <dbReference type="EMBL" id="SUA72836.1"/>
    </source>
</evidence>
<sequence length="269" mass="28992">MCTTAVGGLFGGLEPWRSSSDQVLELYQAVMHLTGRRSVQRPANMQAGRGSRDERQLMPELRKNRLGTEHARDCVDRCVHRSWVGHLRRGGDQHLRCGYPGPGRREFRGHSDHRAGGGDTASAAFSAAGWPDGVGCAALDSGAVHRGRSGGNSRRQQYVGGAFRAAGSGGRLSWCSRNIAVCDHVVRSLRDTCGPNPPTPALRVECPPRPRCGVPRSTAIDAACASGRTHRRPEYPHGNRCRRISSSGLCGAQEDISQCEVEVVAASVY</sequence>